<reference evidence="2 3" key="1">
    <citation type="journal article" date="2011" name="Genome Res.">
        <title>Phylogeny-wide analysis of social amoeba genomes highlights ancient origins for complex intercellular communication.</title>
        <authorList>
            <person name="Heidel A.J."/>
            <person name="Lawal H.M."/>
            <person name="Felder M."/>
            <person name="Schilde C."/>
            <person name="Helps N.R."/>
            <person name="Tunggal B."/>
            <person name="Rivero F."/>
            <person name="John U."/>
            <person name="Schleicher M."/>
            <person name="Eichinger L."/>
            <person name="Platzer M."/>
            <person name="Noegel A.A."/>
            <person name="Schaap P."/>
            <person name="Gloeckner G."/>
        </authorList>
    </citation>
    <scope>NUCLEOTIDE SEQUENCE [LARGE SCALE GENOMIC DNA]</scope>
    <source>
        <strain evidence="3">ATCC 26659 / Pp 5 / PN500</strain>
    </source>
</reference>
<protein>
    <submittedName>
        <fullName evidence="2">Uncharacterized protein</fullName>
    </submittedName>
</protein>
<evidence type="ECO:0000256" key="1">
    <source>
        <dbReference type="SAM" id="Phobius"/>
    </source>
</evidence>
<keyword evidence="3" id="KW-1185">Reference proteome</keyword>
<dbReference type="Proteomes" id="UP000001396">
    <property type="component" value="Unassembled WGS sequence"/>
</dbReference>
<dbReference type="RefSeq" id="XP_020436401.1">
    <property type="nucleotide sequence ID" value="XM_020574329.1"/>
</dbReference>
<gene>
    <name evidence="2" type="ORF">PPL_03362</name>
</gene>
<dbReference type="EMBL" id="ADBJ01000010">
    <property type="protein sequence ID" value="EFA84285.1"/>
    <property type="molecule type" value="Genomic_DNA"/>
</dbReference>
<feature type="transmembrane region" description="Helical" evidence="1">
    <location>
        <begin position="81"/>
        <end position="101"/>
    </location>
</feature>
<dbReference type="OMA" id="WLEWMSA"/>
<feature type="transmembrane region" description="Helical" evidence="1">
    <location>
        <begin position="137"/>
        <end position="156"/>
    </location>
</feature>
<comment type="caution">
    <text evidence="2">The sequence shown here is derived from an EMBL/GenBank/DDBJ whole genome shotgun (WGS) entry which is preliminary data.</text>
</comment>
<dbReference type="InParanoid" id="D3B4N7"/>
<evidence type="ECO:0000313" key="3">
    <source>
        <dbReference type="Proteomes" id="UP000001396"/>
    </source>
</evidence>
<feature type="transmembrane region" description="Helical" evidence="1">
    <location>
        <begin position="37"/>
        <end position="61"/>
    </location>
</feature>
<keyword evidence="1" id="KW-1133">Transmembrane helix</keyword>
<organism evidence="2 3">
    <name type="scientific">Heterostelium pallidum (strain ATCC 26659 / Pp 5 / PN500)</name>
    <name type="common">Cellular slime mold</name>
    <name type="synonym">Polysphondylium pallidum</name>
    <dbReference type="NCBI Taxonomy" id="670386"/>
    <lineage>
        <taxon>Eukaryota</taxon>
        <taxon>Amoebozoa</taxon>
        <taxon>Evosea</taxon>
        <taxon>Eumycetozoa</taxon>
        <taxon>Dictyostelia</taxon>
        <taxon>Acytosteliales</taxon>
        <taxon>Acytosteliaceae</taxon>
        <taxon>Heterostelium</taxon>
    </lineage>
</organism>
<name>D3B4N7_HETP5</name>
<keyword evidence="1" id="KW-0472">Membrane</keyword>
<feature type="transmembrane region" description="Helical" evidence="1">
    <location>
        <begin position="113"/>
        <end position="131"/>
    </location>
</feature>
<proteinExistence type="predicted"/>
<keyword evidence="1" id="KW-0812">Transmembrane</keyword>
<sequence>MSRRQKRNELDSDYLDDDEQKDLISSLLEKDQNINLLYLKIISVVGFVFGALKICCAVLPFTVLPFENEAHGILRAKFSSFILFWLEWMSASAFIAGGIAMYPGFVKGFIKKWIMLISSVFTFFGSLLLYLSTGSLFTSLWTLGVNSVFLIGCLYISHLTNNTQNEIQGLNKFRYPHKKA</sequence>
<accession>D3B4N7</accession>
<dbReference type="GeneID" id="31358884"/>
<evidence type="ECO:0000313" key="2">
    <source>
        <dbReference type="EMBL" id="EFA84285.1"/>
    </source>
</evidence>
<dbReference type="AlphaFoldDB" id="D3B4N7"/>